<protein>
    <recommendedName>
        <fullName evidence="2">NADP-dependent oxidoreductase domain-containing protein</fullName>
    </recommendedName>
</protein>
<dbReference type="InterPro" id="IPR018170">
    <property type="entry name" value="Aldo/ket_reductase_CS"/>
</dbReference>
<dbReference type="PRINTS" id="PR00069">
    <property type="entry name" value="ALDKETRDTASE"/>
</dbReference>
<gene>
    <name evidence="3" type="ORF">SLS63_009739</name>
</gene>
<dbReference type="InterPro" id="IPR036812">
    <property type="entry name" value="NAD(P)_OxRdtase_dom_sf"/>
</dbReference>
<dbReference type="SUPFAM" id="SSF51430">
    <property type="entry name" value="NAD(P)-linked oxidoreductase"/>
    <property type="match status" value="1"/>
</dbReference>
<evidence type="ECO:0000313" key="4">
    <source>
        <dbReference type="Proteomes" id="UP001430848"/>
    </source>
</evidence>
<dbReference type="EMBL" id="JAKNSF020000074">
    <property type="protein sequence ID" value="KAK7720521.1"/>
    <property type="molecule type" value="Genomic_DNA"/>
</dbReference>
<reference evidence="3 4" key="1">
    <citation type="submission" date="2024-02" db="EMBL/GenBank/DDBJ databases">
        <title>De novo assembly and annotation of 12 fungi associated with fruit tree decline syndrome in Ontario, Canada.</title>
        <authorList>
            <person name="Sulman M."/>
            <person name="Ellouze W."/>
            <person name="Ilyukhin E."/>
        </authorList>
    </citation>
    <scope>NUCLEOTIDE SEQUENCE [LARGE SCALE GENOMIC DNA]</scope>
    <source>
        <strain evidence="3 4">M169</strain>
    </source>
</reference>
<dbReference type="CDD" id="cd19071">
    <property type="entry name" value="AKR_AKR1-5-like"/>
    <property type="match status" value="1"/>
</dbReference>
<dbReference type="Proteomes" id="UP001430848">
    <property type="component" value="Unassembled WGS sequence"/>
</dbReference>
<comment type="caution">
    <text evidence="3">The sequence shown here is derived from an EMBL/GenBank/DDBJ whole genome shotgun (WGS) entry which is preliminary data.</text>
</comment>
<dbReference type="Pfam" id="PF00248">
    <property type="entry name" value="Aldo_ket_red"/>
    <property type="match status" value="1"/>
</dbReference>
<dbReference type="PIRSF" id="PIRSF000097">
    <property type="entry name" value="AKR"/>
    <property type="match status" value="1"/>
</dbReference>
<feature type="domain" description="NADP-dependent oxidoreductase" evidence="2">
    <location>
        <begin position="25"/>
        <end position="292"/>
    </location>
</feature>
<keyword evidence="1" id="KW-0560">Oxidoreductase</keyword>
<organism evidence="3 4">
    <name type="scientific">Diaporthe eres</name>
    <name type="common">Phomopsis oblonga</name>
    <dbReference type="NCBI Taxonomy" id="83184"/>
    <lineage>
        <taxon>Eukaryota</taxon>
        <taxon>Fungi</taxon>
        <taxon>Dikarya</taxon>
        <taxon>Ascomycota</taxon>
        <taxon>Pezizomycotina</taxon>
        <taxon>Sordariomycetes</taxon>
        <taxon>Sordariomycetidae</taxon>
        <taxon>Diaporthales</taxon>
        <taxon>Diaporthaceae</taxon>
        <taxon>Diaporthe</taxon>
        <taxon>Diaporthe eres species complex</taxon>
    </lineage>
</organism>
<name>A0ABR1NYR2_DIAER</name>
<dbReference type="InterPro" id="IPR023210">
    <property type="entry name" value="NADP_OxRdtase_dom"/>
</dbReference>
<dbReference type="PROSITE" id="PS00062">
    <property type="entry name" value="ALDOKETO_REDUCTASE_2"/>
    <property type="match status" value="1"/>
</dbReference>
<evidence type="ECO:0000259" key="2">
    <source>
        <dbReference type="Pfam" id="PF00248"/>
    </source>
</evidence>
<evidence type="ECO:0000313" key="3">
    <source>
        <dbReference type="EMBL" id="KAK7720521.1"/>
    </source>
</evidence>
<dbReference type="InterPro" id="IPR020471">
    <property type="entry name" value="AKR"/>
</dbReference>
<dbReference type="Gene3D" id="3.20.20.100">
    <property type="entry name" value="NADP-dependent oxidoreductase domain"/>
    <property type="match status" value="1"/>
</dbReference>
<keyword evidence="4" id="KW-1185">Reference proteome</keyword>
<accession>A0ABR1NYR2</accession>
<evidence type="ECO:0000256" key="1">
    <source>
        <dbReference type="ARBA" id="ARBA00023002"/>
    </source>
</evidence>
<dbReference type="PROSITE" id="PS00798">
    <property type="entry name" value="ALDOKETO_REDUCTASE_1"/>
    <property type="match status" value="1"/>
</dbReference>
<dbReference type="PANTHER" id="PTHR11732">
    <property type="entry name" value="ALDO/KETO REDUCTASE"/>
    <property type="match status" value="1"/>
</dbReference>
<sequence>MGSKSASTTLAEHFKLNNGLSVPAVGLGTWQSKPNEVKNAVELALKSGYRHVDAAAVYDNEKEVGAGIKASGVSRKDIFLTSKLWNTHHKGEDVERAVDTSLADLQTDYLDLYLIHWPVSFRRINDTERFPIDEQTFGVDVIDVPIIETWRAMEALVKKGKIRTIGVSNFSIAKINEIWDAAEIKPAVNQVELHPYFAQPELVKWCQDKGIVVEAYSPLGNNIYSLPMAIEDPVIIQLAEKLGKTPAQIVLSWIVQRGVVVLTKSVTPSRIKSNLEVSELPADVFEKVNSLDRDHRYNLPARLGVDIFGDAKPEVLAKAVAEFKKKTRQARGLEA</sequence>
<proteinExistence type="predicted"/>